<dbReference type="GO" id="GO:0007165">
    <property type="term" value="P:signal transduction"/>
    <property type="evidence" value="ECO:0007669"/>
    <property type="project" value="TreeGrafter"/>
</dbReference>
<feature type="domain" description="PDZ" evidence="6">
    <location>
        <begin position="138"/>
        <end position="206"/>
    </location>
</feature>
<dbReference type="Proteomes" id="UP000228687">
    <property type="component" value="Unassembled WGS sequence"/>
</dbReference>
<dbReference type="SUPFAM" id="SSF52096">
    <property type="entry name" value="ClpP/crotonase"/>
    <property type="match status" value="1"/>
</dbReference>
<dbReference type="Gene3D" id="3.30.750.44">
    <property type="match status" value="1"/>
</dbReference>
<evidence type="ECO:0000256" key="1">
    <source>
        <dbReference type="ARBA" id="ARBA00009179"/>
    </source>
</evidence>
<comment type="caution">
    <text evidence="7">The sequence shown here is derived from an EMBL/GenBank/DDBJ whole genome shotgun (WGS) entry which is preliminary data.</text>
</comment>
<dbReference type="GO" id="GO:0004175">
    <property type="term" value="F:endopeptidase activity"/>
    <property type="evidence" value="ECO:0007669"/>
    <property type="project" value="TreeGrafter"/>
</dbReference>
<dbReference type="PANTHER" id="PTHR32060:SF30">
    <property type="entry name" value="CARBOXY-TERMINAL PROCESSING PROTEASE CTPA"/>
    <property type="match status" value="1"/>
</dbReference>
<sequence>MRLAYHAMSHRTVECGTLCGMESDNGSYHTRSIITRGISFALVAALAFSVGLSVGGNGGAAAVVSHIPLLGDGLDSTPDQSADLTAFWKAWNALNANYVITHASSTLPTAQERIFGAISGLAASYGDPYTVFFPPTEAKTFADSISGSFAGVGMEIDIKDNVLTVITPLKGTPAEAAGIKSGDQITTIDGESTEGLSTDKAVSKIRGPIGTTVDLTIIRGGKALNIKIVRDTIQVPETDDGLDSISGVYHIALYEFTSNSARLFDQAFARFKSLRSKKLVLDLRGNPGGYLDAAVDVSSHFLPIGATIVTEDFGGKKKNQAHTSLGYNDVPAGTKIVVLIDGGSASASEILAGALQDAHAATLIGTKSFGKGSVQTLLDLDEGSLKITVARWITPAGHWIMGNGITPDIVVPFTQADAVAKHDPQMARAIKFLTTAVQ</sequence>
<evidence type="ECO:0000256" key="5">
    <source>
        <dbReference type="RuleBase" id="RU004404"/>
    </source>
</evidence>
<dbReference type="EMBL" id="PEXT01000061">
    <property type="protein sequence ID" value="PIS43117.1"/>
    <property type="molecule type" value="Genomic_DNA"/>
</dbReference>
<organism evidence="7 8">
    <name type="scientific">Candidatus Kaiserbacteria bacterium CG08_land_8_20_14_0_20_50_21</name>
    <dbReference type="NCBI Taxonomy" id="1974604"/>
    <lineage>
        <taxon>Bacteria</taxon>
        <taxon>Candidatus Kaiseribacteriota</taxon>
    </lineage>
</organism>
<dbReference type="FunFam" id="2.30.42.10:FF:000063">
    <property type="entry name" value="Peptidase, S41 family"/>
    <property type="match status" value="1"/>
</dbReference>
<accession>A0A2H0YX99</accession>
<dbReference type="Pfam" id="PF03572">
    <property type="entry name" value="Peptidase_S41"/>
    <property type="match status" value="1"/>
</dbReference>
<dbReference type="Gene3D" id="3.90.226.10">
    <property type="entry name" value="2-enoyl-CoA Hydratase, Chain A, domain 1"/>
    <property type="match status" value="1"/>
</dbReference>
<dbReference type="GO" id="GO:0006508">
    <property type="term" value="P:proteolysis"/>
    <property type="evidence" value="ECO:0007669"/>
    <property type="project" value="UniProtKB-KW"/>
</dbReference>
<dbReference type="NCBIfam" id="TIGR00225">
    <property type="entry name" value="prc"/>
    <property type="match status" value="1"/>
</dbReference>
<dbReference type="AlphaFoldDB" id="A0A2H0YX99"/>
<dbReference type="InterPro" id="IPR005151">
    <property type="entry name" value="Tail-specific_protease"/>
</dbReference>
<protein>
    <recommendedName>
        <fullName evidence="6">PDZ domain-containing protein</fullName>
    </recommendedName>
</protein>
<evidence type="ECO:0000256" key="3">
    <source>
        <dbReference type="ARBA" id="ARBA00022801"/>
    </source>
</evidence>
<dbReference type="CDD" id="cd06782">
    <property type="entry name" value="cpPDZ_CPP-like"/>
    <property type="match status" value="1"/>
</dbReference>
<keyword evidence="4 5" id="KW-0720">Serine protease</keyword>
<dbReference type="SMART" id="SM00228">
    <property type="entry name" value="PDZ"/>
    <property type="match status" value="1"/>
</dbReference>
<evidence type="ECO:0000313" key="7">
    <source>
        <dbReference type="EMBL" id="PIS43117.1"/>
    </source>
</evidence>
<dbReference type="Gene3D" id="2.30.42.10">
    <property type="match status" value="1"/>
</dbReference>
<dbReference type="GO" id="GO:0030288">
    <property type="term" value="C:outer membrane-bounded periplasmic space"/>
    <property type="evidence" value="ECO:0007669"/>
    <property type="project" value="TreeGrafter"/>
</dbReference>
<evidence type="ECO:0000256" key="2">
    <source>
        <dbReference type="ARBA" id="ARBA00022670"/>
    </source>
</evidence>
<keyword evidence="2 5" id="KW-0645">Protease</keyword>
<evidence type="ECO:0000313" key="8">
    <source>
        <dbReference type="Proteomes" id="UP000228687"/>
    </source>
</evidence>
<proteinExistence type="inferred from homology"/>
<dbReference type="PANTHER" id="PTHR32060">
    <property type="entry name" value="TAIL-SPECIFIC PROTEASE"/>
    <property type="match status" value="1"/>
</dbReference>
<dbReference type="PROSITE" id="PS50106">
    <property type="entry name" value="PDZ"/>
    <property type="match status" value="1"/>
</dbReference>
<dbReference type="GO" id="GO:0008236">
    <property type="term" value="F:serine-type peptidase activity"/>
    <property type="evidence" value="ECO:0007669"/>
    <property type="project" value="UniProtKB-KW"/>
</dbReference>
<evidence type="ECO:0000256" key="4">
    <source>
        <dbReference type="ARBA" id="ARBA00022825"/>
    </source>
</evidence>
<dbReference type="SUPFAM" id="SSF50156">
    <property type="entry name" value="PDZ domain-like"/>
    <property type="match status" value="1"/>
</dbReference>
<gene>
    <name evidence="7" type="ORF">COT23_02940</name>
</gene>
<keyword evidence="3 5" id="KW-0378">Hydrolase</keyword>
<name>A0A2H0YX99_9BACT</name>
<dbReference type="CDD" id="cd07560">
    <property type="entry name" value="Peptidase_S41_CPP"/>
    <property type="match status" value="1"/>
</dbReference>
<dbReference type="InterPro" id="IPR036034">
    <property type="entry name" value="PDZ_sf"/>
</dbReference>
<dbReference type="SMART" id="SM00245">
    <property type="entry name" value="TSPc"/>
    <property type="match status" value="1"/>
</dbReference>
<comment type="similarity">
    <text evidence="1 5">Belongs to the peptidase S41A family.</text>
</comment>
<dbReference type="InterPro" id="IPR001478">
    <property type="entry name" value="PDZ"/>
</dbReference>
<evidence type="ECO:0000259" key="6">
    <source>
        <dbReference type="PROSITE" id="PS50106"/>
    </source>
</evidence>
<dbReference type="InterPro" id="IPR029045">
    <property type="entry name" value="ClpP/crotonase-like_dom_sf"/>
</dbReference>
<reference evidence="8" key="1">
    <citation type="submission" date="2017-09" db="EMBL/GenBank/DDBJ databases">
        <title>Depth-based differentiation of microbial function through sediment-hosted aquifers and enrichment of novel symbionts in the deep terrestrial subsurface.</title>
        <authorList>
            <person name="Probst A.J."/>
            <person name="Ladd B."/>
            <person name="Jarett J.K."/>
            <person name="Geller-Mcgrath D.E."/>
            <person name="Sieber C.M.K."/>
            <person name="Emerson J.B."/>
            <person name="Anantharaman K."/>
            <person name="Thomas B.C."/>
            <person name="Malmstrom R."/>
            <person name="Stieglmeier M."/>
            <person name="Klingl A."/>
            <person name="Woyke T."/>
            <person name="Ryan C.M."/>
            <person name="Banfield J.F."/>
        </authorList>
    </citation>
    <scope>NUCLEOTIDE SEQUENCE [LARGE SCALE GENOMIC DNA]</scope>
</reference>
<dbReference type="InterPro" id="IPR004447">
    <property type="entry name" value="Peptidase_S41A"/>
</dbReference>
<dbReference type="Pfam" id="PF00595">
    <property type="entry name" value="PDZ"/>
    <property type="match status" value="1"/>
</dbReference>